<reference evidence="1" key="2">
    <citation type="journal article" date="2023" name="BMC Genomics">
        <title>Pest status, molecular evolution, and epigenetic factors derived from the genome assembly of Frankliniella fusca, a thysanopteran phytovirus vector.</title>
        <authorList>
            <person name="Catto M.A."/>
            <person name="Labadie P.E."/>
            <person name="Jacobson A.L."/>
            <person name="Kennedy G.G."/>
            <person name="Srinivasan R."/>
            <person name="Hunt B.G."/>
        </authorList>
    </citation>
    <scope>NUCLEOTIDE SEQUENCE</scope>
    <source>
        <strain evidence="1">PL_HMW_Pooled</strain>
    </source>
</reference>
<proteinExistence type="predicted"/>
<dbReference type="Proteomes" id="UP001219518">
    <property type="component" value="Unassembled WGS sequence"/>
</dbReference>
<reference evidence="1" key="1">
    <citation type="submission" date="2021-07" db="EMBL/GenBank/DDBJ databases">
        <authorList>
            <person name="Catto M.A."/>
            <person name="Jacobson A."/>
            <person name="Kennedy G."/>
            <person name="Labadie P."/>
            <person name="Hunt B.G."/>
            <person name="Srinivasan R."/>
        </authorList>
    </citation>
    <scope>NUCLEOTIDE SEQUENCE</scope>
    <source>
        <strain evidence="1">PL_HMW_Pooled</strain>
        <tissue evidence="1">Head</tissue>
    </source>
</reference>
<dbReference type="InterPro" id="IPR036116">
    <property type="entry name" value="FN3_sf"/>
</dbReference>
<evidence type="ECO:0000313" key="1">
    <source>
        <dbReference type="EMBL" id="KAK3919894.1"/>
    </source>
</evidence>
<accession>A0AAE1LIG0</accession>
<organism evidence="1 2">
    <name type="scientific">Frankliniella fusca</name>
    <dbReference type="NCBI Taxonomy" id="407009"/>
    <lineage>
        <taxon>Eukaryota</taxon>
        <taxon>Metazoa</taxon>
        <taxon>Ecdysozoa</taxon>
        <taxon>Arthropoda</taxon>
        <taxon>Hexapoda</taxon>
        <taxon>Insecta</taxon>
        <taxon>Pterygota</taxon>
        <taxon>Neoptera</taxon>
        <taxon>Paraneoptera</taxon>
        <taxon>Thysanoptera</taxon>
        <taxon>Terebrantia</taxon>
        <taxon>Thripoidea</taxon>
        <taxon>Thripidae</taxon>
        <taxon>Frankliniella</taxon>
    </lineage>
</organism>
<protein>
    <submittedName>
        <fullName evidence="1">Usherin</fullName>
    </submittedName>
</protein>
<dbReference type="AlphaFoldDB" id="A0AAE1LIG0"/>
<sequence>LTHLLKGFEVASIKATSYKGSILVTPNNTGGEGPVHFFEVQHKESGGDWTTDVIGEVKPCWTKACPFTVDGLMPNTTLLVRALLLNEALQRYDRVPYLTVRTGGQSQVADLVLRTATPRSLQVAWTSPSKQGPFSVMYEVRGSVTSSHPVPIQKFTFVLKISKDL</sequence>
<gene>
    <name evidence="1" type="ORF">KUF71_009180</name>
</gene>
<dbReference type="SUPFAM" id="SSF49265">
    <property type="entry name" value="Fibronectin type III"/>
    <property type="match status" value="1"/>
</dbReference>
<comment type="caution">
    <text evidence="1">The sequence shown here is derived from an EMBL/GenBank/DDBJ whole genome shotgun (WGS) entry which is preliminary data.</text>
</comment>
<name>A0AAE1LIG0_9NEOP</name>
<evidence type="ECO:0000313" key="2">
    <source>
        <dbReference type="Proteomes" id="UP001219518"/>
    </source>
</evidence>
<keyword evidence="2" id="KW-1185">Reference proteome</keyword>
<dbReference type="EMBL" id="JAHWGI010000985">
    <property type="protein sequence ID" value="KAK3919894.1"/>
    <property type="molecule type" value="Genomic_DNA"/>
</dbReference>
<feature type="non-terminal residue" evidence="1">
    <location>
        <position position="165"/>
    </location>
</feature>